<evidence type="ECO:0000313" key="2">
    <source>
        <dbReference type="EMBL" id="KAK8838763.1"/>
    </source>
</evidence>
<dbReference type="EMBL" id="JAPFFF010000054">
    <property type="protein sequence ID" value="KAK8838763.1"/>
    <property type="molecule type" value="Genomic_DNA"/>
</dbReference>
<feature type="compositionally biased region" description="Polar residues" evidence="1">
    <location>
        <begin position="62"/>
        <end position="79"/>
    </location>
</feature>
<reference evidence="2 3" key="1">
    <citation type="submission" date="2024-04" db="EMBL/GenBank/DDBJ databases">
        <title>Tritrichomonas musculus Genome.</title>
        <authorList>
            <person name="Alves-Ferreira E."/>
            <person name="Grigg M."/>
            <person name="Lorenzi H."/>
            <person name="Galac M."/>
        </authorList>
    </citation>
    <scope>NUCLEOTIDE SEQUENCE [LARGE SCALE GENOMIC DNA]</scope>
    <source>
        <strain evidence="2 3">EAF2021</strain>
    </source>
</reference>
<accession>A0ABR2GXT5</accession>
<feature type="compositionally biased region" description="Polar residues" evidence="1">
    <location>
        <begin position="1"/>
        <end position="14"/>
    </location>
</feature>
<proteinExistence type="predicted"/>
<protein>
    <recommendedName>
        <fullName evidence="4">Tubby C-terminal domain-containing protein</fullName>
    </recommendedName>
</protein>
<feature type="compositionally biased region" description="Polar residues" evidence="1">
    <location>
        <begin position="99"/>
        <end position="116"/>
    </location>
</feature>
<keyword evidence="3" id="KW-1185">Reference proteome</keyword>
<feature type="region of interest" description="Disordered" evidence="1">
    <location>
        <begin position="62"/>
        <end position="135"/>
    </location>
</feature>
<evidence type="ECO:0000256" key="1">
    <source>
        <dbReference type="SAM" id="MobiDB-lite"/>
    </source>
</evidence>
<dbReference type="Proteomes" id="UP001470230">
    <property type="component" value="Unassembled WGS sequence"/>
</dbReference>
<dbReference type="SUPFAM" id="SSF54518">
    <property type="entry name" value="Tubby C-terminal domain-like"/>
    <property type="match status" value="1"/>
</dbReference>
<evidence type="ECO:0000313" key="3">
    <source>
        <dbReference type="Proteomes" id="UP001470230"/>
    </source>
</evidence>
<gene>
    <name evidence="2" type="ORF">M9Y10_032802</name>
</gene>
<feature type="region of interest" description="Disordered" evidence="1">
    <location>
        <begin position="1"/>
        <end position="40"/>
    </location>
</feature>
<dbReference type="InterPro" id="IPR025659">
    <property type="entry name" value="Tubby-like_C"/>
</dbReference>
<sequence>MTKKTATVKFSSTSDESDYDYVDNDTPKKGRSNLNKLKNDYSYDYEYSYSSDDNLPQIRPIQQRSKIPSSGTRSIQKNATLVKKPIRPIIRSRPQPLPSQNKSSAGQNSASIIQDENNSDDENINFLDQPSPKSKDIENYAQTKLSNVQDVSNDNKLEEIDNIKVNEKAISDESLSYDDTINTTTNLANENNDQNINYPDRIDVDNNIDEKKDDINAKYYASYFCSRTPKLDMKSPYHFTLGKRDEIFFYAKTKGLFSSHVYISSNENLNIKEKRYDYVLKITKNRSHFTLRKANDKTDLLIMIFDNDYGKEYGPRKISMEWPQTNLKFLSRIPRKTESGNWELNFNGKYVLSSQKNAIILNENSKPTIMIRKIKKQILQIEVIQNLEPIYIFAVGVASFICPF</sequence>
<evidence type="ECO:0008006" key="4">
    <source>
        <dbReference type="Google" id="ProtNLM"/>
    </source>
</evidence>
<organism evidence="2 3">
    <name type="scientific">Tritrichomonas musculus</name>
    <dbReference type="NCBI Taxonomy" id="1915356"/>
    <lineage>
        <taxon>Eukaryota</taxon>
        <taxon>Metamonada</taxon>
        <taxon>Parabasalia</taxon>
        <taxon>Tritrichomonadida</taxon>
        <taxon>Tritrichomonadidae</taxon>
        <taxon>Tritrichomonas</taxon>
    </lineage>
</organism>
<comment type="caution">
    <text evidence="2">The sequence shown here is derived from an EMBL/GenBank/DDBJ whole genome shotgun (WGS) entry which is preliminary data.</text>
</comment>
<name>A0ABR2GXT5_9EUKA</name>